<accession>A0ABU0BS25</accession>
<comment type="caution">
    <text evidence="1">The sequence shown here is derived from an EMBL/GenBank/DDBJ whole genome shotgun (WGS) entry which is preliminary data.</text>
</comment>
<evidence type="ECO:0000313" key="2">
    <source>
        <dbReference type="Proteomes" id="UP001230207"/>
    </source>
</evidence>
<reference evidence="1 2" key="1">
    <citation type="submission" date="2023-07" db="EMBL/GenBank/DDBJ databases">
        <title>Genomic Encyclopedia of Type Strains, Phase IV (KMG-IV): sequencing the most valuable type-strain genomes for metagenomic binning, comparative biology and taxonomic classification.</title>
        <authorList>
            <person name="Goeker M."/>
        </authorList>
    </citation>
    <scope>NUCLEOTIDE SEQUENCE [LARGE SCALE GENOMIC DNA]</scope>
    <source>
        <strain evidence="1 2">DSM 1112</strain>
    </source>
</reference>
<sequence>MLLRFRDPHSKSVASQGKQRFGLLPICEQAGISSKALSTTQRTGSFEMTQQEEQKSPAELLVERILARGQSGQIDWRQAREEIHDAHDLATNAAERVLCLGVHKAIMDAVERHGAVSDVECFRKTRRQDYNLLLIKEVMIGKTDGLIDPIALAEITGREVAAGRMPPDDEFHKLATAGAAVLAPLPPRRPGFLHQARMLVLRLWRGGPR</sequence>
<name>A0ABU0BS25_9HYPH</name>
<dbReference type="Proteomes" id="UP001230207">
    <property type="component" value="Unassembled WGS sequence"/>
</dbReference>
<dbReference type="RefSeq" id="WP_307228783.1">
    <property type="nucleotide sequence ID" value="NZ_JAUSVF010000001.1"/>
</dbReference>
<organism evidence="1 2">
    <name type="scientific">Pararhizobium capsulatum DSM 1112</name>
    <dbReference type="NCBI Taxonomy" id="1121113"/>
    <lineage>
        <taxon>Bacteria</taxon>
        <taxon>Pseudomonadati</taxon>
        <taxon>Pseudomonadota</taxon>
        <taxon>Alphaproteobacteria</taxon>
        <taxon>Hyphomicrobiales</taxon>
        <taxon>Rhizobiaceae</taxon>
        <taxon>Rhizobium/Agrobacterium group</taxon>
        <taxon>Pararhizobium</taxon>
    </lineage>
</organism>
<gene>
    <name evidence="1" type="ORF">QO002_001825</name>
</gene>
<dbReference type="EMBL" id="JAUSVF010000001">
    <property type="protein sequence ID" value="MDQ0319687.1"/>
    <property type="molecule type" value="Genomic_DNA"/>
</dbReference>
<keyword evidence="2" id="KW-1185">Reference proteome</keyword>
<proteinExistence type="predicted"/>
<protein>
    <submittedName>
        <fullName evidence="1">Uncharacterized protein</fullName>
    </submittedName>
</protein>
<evidence type="ECO:0000313" key="1">
    <source>
        <dbReference type="EMBL" id="MDQ0319687.1"/>
    </source>
</evidence>